<keyword evidence="1" id="KW-1133">Transmembrane helix</keyword>
<keyword evidence="1" id="KW-0812">Transmembrane</keyword>
<keyword evidence="1" id="KW-0472">Membrane</keyword>
<proteinExistence type="predicted"/>
<gene>
    <name evidence="2" type="ORF">F2Q70_00007784</name>
</gene>
<organism evidence="2">
    <name type="scientific">Brassica cretica</name>
    <name type="common">Mustard</name>
    <dbReference type="NCBI Taxonomy" id="69181"/>
    <lineage>
        <taxon>Eukaryota</taxon>
        <taxon>Viridiplantae</taxon>
        <taxon>Streptophyta</taxon>
        <taxon>Embryophyta</taxon>
        <taxon>Tracheophyta</taxon>
        <taxon>Spermatophyta</taxon>
        <taxon>Magnoliopsida</taxon>
        <taxon>eudicotyledons</taxon>
        <taxon>Gunneridae</taxon>
        <taxon>Pentapetalae</taxon>
        <taxon>rosids</taxon>
        <taxon>malvids</taxon>
        <taxon>Brassicales</taxon>
        <taxon>Brassicaceae</taxon>
        <taxon>Brassiceae</taxon>
        <taxon>Brassica</taxon>
    </lineage>
</organism>
<name>A0A8S9LVS1_BRACR</name>
<dbReference type="AlphaFoldDB" id="A0A8S9LVS1"/>
<evidence type="ECO:0000313" key="2">
    <source>
        <dbReference type="EMBL" id="KAF2609939.1"/>
    </source>
</evidence>
<reference evidence="2" key="1">
    <citation type="submission" date="2019-12" db="EMBL/GenBank/DDBJ databases">
        <title>Genome sequencing and annotation of Brassica cretica.</title>
        <authorList>
            <person name="Studholme D.J."/>
            <person name="Sarris P.F."/>
        </authorList>
    </citation>
    <scope>NUCLEOTIDE SEQUENCE</scope>
    <source>
        <strain evidence="2">PFS-102/07</strain>
        <tissue evidence="2">Leaf</tissue>
    </source>
</reference>
<accession>A0A8S9LVS1</accession>
<feature type="transmembrane region" description="Helical" evidence="1">
    <location>
        <begin position="23"/>
        <end position="40"/>
    </location>
</feature>
<protein>
    <submittedName>
        <fullName evidence="2">Uncharacterized protein</fullName>
    </submittedName>
</protein>
<sequence length="111" mass="13352">MDQNFHEEEDIMMDIDQTNNDDFDASLFLMVVMVAIGAQFQNSRKRIMGQHFIERPLRRPVTNLGEKYIQKYSERESWFTRHEIHICRRDACNFHAYCWAKFTILLSKGYI</sequence>
<dbReference type="EMBL" id="QGKY02000089">
    <property type="protein sequence ID" value="KAF2609939.1"/>
    <property type="molecule type" value="Genomic_DNA"/>
</dbReference>
<evidence type="ECO:0000256" key="1">
    <source>
        <dbReference type="SAM" id="Phobius"/>
    </source>
</evidence>
<comment type="caution">
    <text evidence="2">The sequence shown here is derived from an EMBL/GenBank/DDBJ whole genome shotgun (WGS) entry which is preliminary data.</text>
</comment>